<reference evidence="11 12" key="1">
    <citation type="submission" date="2022-05" db="EMBL/GenBank/DDBJ databases">
        <title>A multi-omics perspective on studying reproductive biology in Daphnia sinensis.</title>
        <authorList>
            <person name="Jia J."/>
        </authorList>
    </citation>
    <scope>NUCLEOTIDE SEQUENCE [LARGE SCALE GENOMIC DNA]</scope>
    <source>
        <strain evidence="11 12">WSL</strain>
    </source>
</reference>
<organism evidence="11 12">
    <name type="scientific">Daphnia sinensis</name>
    <dbReference type="NCBI Taxonomy" id="1820382"/>
    <lineage>
        <taxon>Eukaryota</taxon>
        <taxon>Metazoa</taxon>
        <taxon>Ecdysozoa</taxon>
        <taxon>Arthropoda</taxon>
        <taxon>Crustacea</taxon>
        <taxon>Branchiopoda</taxon>
        <taxon>Diplostraca</taxon>
        <taxon>Cladocera</taxon>
        <taxon>Anomopoda</taxon>
        <taxon>Daphniidae</taxon>
        <taxon>Daphnia</taxon>
        <taxon>Daphnia similis group</taxon>
    </lineage>
</organism>
<comment type="caution">
    <text evidence="11">The sequence shown here is derived from an EMBL/GenBank/DDBJ whole genome shotgun (WGS) entry which is preliminary data.</text>
</comment>
<comment type="pathway">
    <text evidence="2 10">Protein modification; protein glycosylation.</text>
</comment>
<evidence type="ECO:0000256" key="10">
    <source>
        <dbReference type="RuleBase" id="RU363110"/>
    </source>
</evidence>
<evidence type="ECO:0000256" key="4">
    <source>
        <dbReference type="ARBA" id="ARBA00022676"/>
    </source>
</evidence>
<dbReference type="PANTHER" id="PTHR12413:SF2">
    <property type="entry name" value="DOLICHYL PYROPHOSPHATE GLC1MAN9GLCNAC2 ALPHA-1,3-GLUCOSYLTRANSFERASE-RELATED"/>
    <property type="match status" value="1"/>
</dbReference>
<dbReference type="Proteomes" id="UP000820818">
    <property type="component" value="Linkage Group LG3"/>
</dbReference>
<keyword evidence="7 10" id="KW-0256">Endoplasmic reticulum</keyword>
<dbReference type="PANTHER" id="PTHR12413">
    <property type="entry name" value="DOLICHYL GLYCOSYLTRANSFERASE"/>
    <property type="match status" value="1"/>
</dbReference>
<dbReference type="GO" id="GO:0042283">
    <property type="term" value="F:dolichyl pyrophosphate Glc1Man9GlcNAc2 alpha-1,3-glucosyltransferase activity"/>
    <property type="evidence" value="ECO:0007669"/>
    <property type="project" value="TreeGrafter"/>
</dbReference>
<evidence type="ECO:0000256" key="9">
    <source>
        <dbReference type="ARBA" id="ARBA00023136"/>
    </source>
</evidence>
<evidence type="ECO:0000256" key="6">
    <source>
        <dbReference type="ARBA" id="ARBA00022692"/>
    </source>
</evidence>
<feature type="transmembrane region" description="Helical" evidence="10">
    <location>
        <begin position="131"/>
        <end position="151"/>
    </location>
</feature>
<dbReference type="GO" id="GO:0005789">
    <property type="term" value="C:endoplasmic reticulum membrane"/>
    <property type="evidence" value="ECO:0007669"/>
    <property type="project" value="UniProtKB-SubCell"/>
</dbReference>
<sequence>MLWRIFASVTFGKLLFIPSYRSTDFEVHRNWLAVTHSLLLNKWYIDDTSQWTLDYPPLFAWFEYLLSWGALLFDPEMLKVDNLNYASRNTILFQRISVILTDVVYALGVQKCLYSFGNNQGGKVQKDGEKWFSSSTILAFLLLCNVGLFMVDHIHFQYNGFLTGILLLSVGSILQKENLKAAFWFSILLNLKHIYLYIAPVYGVYLLRSYCFDIQKSKMTFHFKRLIKLGVIVVTTFGFTYGPFVSQLQQVLSRLFPFENRGLCHAYWAPNFWALYNIVDKVLAFLGHKLGWIDPLSKVTASMTGGLVQEFEHAILPSIGPKTTLVFTILALLPAVIILLKQPNQPRVFIRAVVLCAFASFLFGWHVHEKAILIVITPMTLLAVSSHEDCRLFMLLSITGHVSLFPLLFTPFENVLKIVVVLTYSLASYSFLSALHYDPKSKGTLLKFRSWERYFLYGLGAVAMFESCIHSMVDPSGRLPFLPLMVMSVYCAVGIIYVWFFFVIGSLKTEKKISKQK</sequence>
<evidence type="ECO:0000256" key="2">
    <source>
        <dbReference type="ARBA" id="ARBA00004922"/>
    </source>
</evidence>
<evidence type="ECO:0000256" key="1">
    <source>
        <dbReference type="ARBA" id="ARBA00004477"/>
    </source>
</evidence>
<keyword evidence="9 10" id="KW-0472">Membrane</keyword>
<protein>
    <recommendedName>
        <fullName evidence="10">Alpha-1,3-glucosyltransferase</fullName>
        <ecNumber evidence="10">2.4.1.-</ecNumber>
    </recommendedName>
</protein>
<evidence type="ECO:0000313" key="11">
    <source>
        <dbReference type="EMBL" id="KAI9562240.1"/>
    </source>
</evidence>
<keyword evidence="6 10" id="KW-0812">Transmembrane</keyword>
<dbReference type="EC" id="2.4.1.-" evidence="10"/>
<evidence type="ECO:0000256" key="5">
    <source>
        <dbReference type="ARBA" id="ARBA00022679"/>
    </source>
</evidence>
<keyword evidence="12" id="KW-1185">Reference proteome</keyword>
<keyword evidence="8 10" id="KW-1133">Transmembrane helix</keyword>
<comment type="similarity">
    <text evidence="3 10">Belongs to the ALG6/ALG8 glucosyltransferase family.</text>
</comment>
<evidence type="ECO:0000256" key="8">
    <source>
        <dbReference type="ARBA" id="ARBA00022989"/>
    </source>
</evidence>
<comment type="subcellular location">
    <subcellularLocation>
        <location evidence="1 10">Endoplasmic reticulum membrane</location>
        <topology evidence="1 10">Multi-pass membrane protein</topology>
    </subcellularLocation>
</comment>
<feature type="transmembrane region" description="Helical" evidence="10">
    <location>
        <begin position="158"/>
        <end position="175"/>
    </location>
</feature>
<keyword evidence="5 10" id="KW-0808">Transferase</keyword>
<feature type="transmembrane region" description="Helical" evidence="10">
    <location>
        <begin position="181"/>
        <end position="205"/>
    </location>
</feature>
<accession>A0AAD5LGC6</accession>
<dbReference type="Pfam" id="PF03155">
    <property type="entry name" value="Alg6_Alg8"/>
    <property type="match status" value="1"/>
</dbReference>
<evidence type="ECO:0000256" key="7">
    <source>
        <dbReference type="ARBA" id="ARBA00022824"/>
    </source>
</evidence>
<gene>
    <name evidence="11" type="ORF">GHT06_013205</name>
</gene>
<name>A0AAD5LGC6_9CRUS</name>
<evidence type="ECO:0000313" key="12">
    <source>
        <dbReference type="Proteomes" id="UP000820818"/>
    </source>
</evidence>
<feature type="transmembrane region" description="Helical" evidence="10">
    <location>
        <begin position="454"/>
        <end position="473"/>
    </location>
</feature>
<proteinExistence type="inferred from homology"/>
<dbReference type="AlphaFoldDB" id="A0AAD5LGC6"/>
<feature type="transmembrane region" description="Helical" evidence="10">
    <location>
        <begin position="415"/>
        <end position="434"/>
    </location>
</feature>
<feature type="transmembrane region" description="Helical" evidence="10">
    <location>
        <begin position="226"/>
        <end position="244"/>
    </location>
</feature>
<dbReference type="GO" id="GO:0006487">
    <property type="term" value="P:protein N-linked glycosylation"/>
    <property type="evidence" value="ECO:0007669"/>
    <property type="project" value="TreeGrafter"/>
</dbReference>
<evidence type="ECO:0000256" key="3">
    <source>
        <dbReference type="ARBA" id="ARBA00008715"/>
    </source>
</evidence>
<feature type="transmembrane region" description="Helical" evidence="10">
    <location>
        <begin position="348"/>
        <end position="365"/>
    </location>
</feature>
<dbReference type="InterPro" id="IPR004856">
    <property type="entry name" value="Glyco_trans_ALG6/ALG8"/>
</dbReference>
<keyword evidence="4 10" id="KW-0328">Glycosyltransferase</keyword>
<feature type="transmembrane region" description="Helical" evidence="10">
    <location>
        <begin position="485"/>
        <end position="507"/>
    </location>
</feature>
<dbReference type="EMBL" id="WJBH02000003">
    <property type="protein sequence ID" value="KAI9562240.1"/>
    <property type="molecule type" value="Genomic_DNA"/>
</dbReference>
<feature type="transmembrane region" description="Helical" evidence="10">
    <location>
        <begin position="324"/>
        <end position="341"/>
    </location>
</feature>